<proteinExistence type="predicted"/>
<feature type="transmembrane region" description="Helical" evidence="7">
    <location>
        <begin position="12"/>
        <end position="34"/>
    </location>
</feature>
<dbReference type="CDD" id="cd06261">
    <property type="entry name" value="TM_PBP2"/>
    <property type="match status" value="1"/>
</dbReference>
<dbReference type="AlphaFoldDB" id="A0A6J6ETN5"/>
<comment type="subcellular location">
    <subcellularLocation>
        <location evidence="1">Cell membrane</location>
        <topology evidence="1">Multi-pass membrane protein</topology>
    </subcellularLocation>
</comment>
<dbReference type="GO" id="GO:0005886">
    <property type="term" value="C:plasma membrane"/>
    <property type="evidence" value="ECO:0007669"/>
    <property type="project" value="UniProtKB-SubCell"/>
</dbReference>
<dbReference type="Pfam" id="PF00528">
    <property type="entry name" value="BPD_transp_1"/>
    <property type="match status" value="1"/>
</dbReference>
<protein>
    <submittedName>
        <fullName evidence="9">Unannotated protein</fullName>
    </submittedName>
</protein>
<feature type="transmembrane region" description="Helical" evidence="7">
    <location>
        <begin position="102"/>
        <end position="125"/>
    </location>
</feature>
<keyword evidence="6 7" id="KW-0472">Membrane</keyword>
<reference evidence="9" key="1">
    <citation type="submission" date="2020-05" db="EMBL/GenBank/DDBJ databases">
        <authorList>
            <person name="Chiriac C."/>
            <person name="Salcher M."/>
            <person name="Ghai R."/>
            <person name="Kavagutti S V."/>
        </authorList>
    </citation>
    <scope>NUCLEOTIDE SEQUENCE</scope>
</reference>
<keyword evidence="4 7" id="KW-0812">Transmembrane</keyword>
<evidence type="ECO:0000256" key="6">
    <source>
        <dbReference type="ARBA" id="ARBA00023136"/>
    </source>
</evidence>
<evidence type="ECO:0000256" key="3">
    <source>
        <dbReference type="ARBA" id="ARBA00022475"/>
    </source>
</evidence>
<gene>
    <name evidence="9" type="ORF">UFOPK1722_00687</name>
</gene>
<keyword evidence="2" id="KW-0813">Transport</keyword>
<evidence type="ECO:0000256" key="4">
    <source>
        <dbReference type="ARBA" id="ARBA00022692"/>
    </source>
</evidence>
<dbReference type="GO" id="GO:0055085">
    <property type="term" value="P:transmembrane transport"/>
    <property type="evidence" value="ECO:0007669"/>
    <property type="project" value="InterPro"/>
</dbReference>
<keyword evidence="5 7" id="KW-1133">Transmembrane helix</keyword>
<feature type="transmembrane region" description="Helical" evidence="7">
    <location>
        <begin position="131"/>
        <end position="155"/>
    </location>
</feature>
<dbReference type="SUPFAM" id="SSF161098">
    <property type="entry name" value="MetI-like"/>
    <property type="match status" value="1"/>
</dbReference>
<evidence type="ECO:0000256" key="1">
    <source>
        <dbReference type="ARBA" id="ARBA00004651"/>
    </source>
</evidence>
<feature type="domain" description="ABC transmembrane type-1" evidence="8">
    <location>
        <begin position="66"/>
        <end position="249"/>
    </location>
</feature>
<dbReference type="PANTHER" id="PTHR30151:SF41">
    <property type="entry name" value="ABC TRANSPORTER PERMEASE PROTEIN"/>
    <property type="match status" value="1"/>
</dbReference>
<feature type="transmembrane region" description="Helical" evidence="7">
    <location>
        <begin position="230"/>
        <end position="252"/>
    </location>
</feature>
<evidence type="ECO:0000256" key="7">
    <source>
        <dbReference type="SAM" id="Phobius"/>
    </source>
</evidence>
<keyword evidence="3" id="KW-1003">Cell membrane</keyword>
<dbReference type="EMBL" id="CAEZTS010000045">
    <property type="protein sequence ID" value="CAB4576138.1"/>
    <property type="molecule type" value="Genomic_DNA"/>
</dbReference>
<sequence>MSKKARFDVRLVVPPVATGALILGIWYFVSYVILDPKRRFLLRPPHEVWSVGFANGDNFSEMMEGLLATSKTAFWGLLTAILLGFLLAVIMSQAKFVERAIFPYAVVLQAIPILAIVPLIGFWFGYGFMPRVFICVIIALFPIIVNTLFGLLSAEQGLHDLLTLHNTNRVTRLRKLMFPAALPAVFAGLRISAGLSVIGAIVGDFYFGQGEVGIGQLLKRYAARLDGEQLLAAVIVSSGLGVLVFTFFGWLANRVVGKWAGESRGA</sequence>
<evidence type="ECO:0000313" key="9">
    <source>
        <dbReference type="EMBL" id="CAB4576138.1"/>
    </source>
</evidence>
<dbReference type="Gene3D" id="1.10.3720.10">
    <property type="entry name" value="MetI-like"/>
    <property type="match status" value="1"/>
</dbReference>
<dbReference type="PROSITE" id="PS50928">
    <property type="entry name" value="ABC_TM1"/>
    <property type="match status" value="1"/>
</dbReference>
<dbReference type="InterPro" id="IPR000515">
    <property type="entry name" value="MetI-like"/>
</dbReference>
<feature type="transmembrane region" description="Helical" evidence="7">
    <location>
        <begin position="176"/>
        <end position="202"/>
    </location>
</feature>
<organism evidence="9">
    <name type="scientific">freshwater metagenome</name>
    <dbReference type="NCBI Taxonomy" id="449393"/>
    <lineage>
        <taxon>unclassified sequences</taxon>
        <taxon>metagenomes</taxon>
        <taxon>ecological metagenomes</taxon>
    </lineage>
</organism>
<dbReference type="InterPro" id="IPR035906">
    <property type="entry name" value="MetI-like_sf"/>
</dbReference>
<evidence type="ECO:0000259" key="8">
    <source>
        <dbReference type="PROSITE" id="PS50928"/>
    </source>
</evidence>
<dbReference type="PANTHER" id="PTHR30151">
    <property type="entry name" value="ALKANE SULFONATE ABC TRANSPORTER-RELATED, MEMBRANE SUBUNIT"/>
    <property type="match status" value="1"/>
</dbReference>
<name>A0A6J6ETN5_9ZZZZ</name>
<evidence type="ECO:0000256" key="2">
    <source>
        <dbReference type="ARBA" id="ARBA00022448"/>
    </source>
</evidence>
<evidence type="ECO:0000256" key="5">
    <source>
        <dbReference type="ARBA" id="ARBA00022989"/>
    </source>
</evidence>
<feature type="transmembrane region" description="Helical" evidence="7">
    <location>
        <begin position="72"/>
        <end position="90"/>
    </location>
</feature>
<accession>A0A6J6ETN5</accession>